<comment type="caution">
    <text evidence="1">The sequence shown here is derived from an EMBL/GenBank/DDBJ whole genome shotgun (WGS) entry which is preliminary data.</text>
</comment>
<dbReference type="EMBL" id="JAQRFN010000002">
    <property type="protein sequence ID" value="MDC9595654.1"/>
    <property type="molecule type" value="Genomic_DNA"/>
</dbReference>
<evidence type="ECO:0000313" key="2">
    <source>
        <dbReference type="Proteomes" id="UP001220225"/>
    </source>
</evidence>
<sequence>MSFLGVEIQKGNQVVLNENEWNKLLKKLEKYSNQGIPGKVKGGMSKVNAEMKKWGGKKVFNWFKKIDSYTYRLYVKIPTIKFNKPKFNVVAMRHLQQQTSIFFDCGLIVV</sequence>
<evidence type="ECO:0000313" key="1">
    <source>
        <dbReference type="EMBL" id="MDC9595654.1"/>
    </source>
</evidence>
<accession>A0ABT5LRE3</accession>
<organism evidence="1 2">
    <name type="scientific">Xenorhabdus anantnagensis</name>
    <dbReference type="NCBI Taxonomy" id="3025875"/>
    <lineage>
        <taxon>Bacteria</taxon>
        <taxon>Pseudomonadati</taxon>
        <taxon>Pseudomonadota</taxon>
        <taxon>Gammaproteobacteria</taxon>
        <taxon>Enterobacterales</taxon>
        <taxon>Morganellaceae</taxon>
        <taxon>Xenorhabdus</taxon>
    </lineage>
</organism>
<proteinExistence type="predicted"/>
<name>A0ABT5LRE3_9GAMM</name>
<gene>
    <name evidence="1" type="ORF">PSI14_01895</name>
</gene>
<dbReference type="RefSeq" id="WP_273574152.1">
    <property type="nucleotide sequence ID" value="NZ_JAQRFN010000002.1"/>
</dbReference>
<dbReference type="Proteomes" id="UP001220225">
    <property type="component" value="Unassembled WGS sequence"/>
</dbReference>
<keyword evidence="2" id="KW-1185">Reference proteome</keyword>
<protein>
    <submittedName>
        <fullName evidence="1">Uncharacterized protein</fullName>
    </submittedName>
</protein>
<reference evidence="1 2" key="1">
    <citation type="submission" date="2023-02" db="EMBL/GenBank/DDBJ databases">
        <title>Entomopathogenic bacteria.</title>
        <authorList>
            <person name="Machado R.A."/>
        </authorList>
    </citation>
    <scope>NUCLEOTIDE SEQUENCE [LARGE SCALE GENOMIC DNA]</scope>
    <source>
        <strain evidence="1 2">XENO-2</strain>
    </source>
</reference>